<gene>
    <name evidence="1" type="ORF">DY78_GL000946</name>
</gene>
<dbReference type="Proteomes" id="UP000050920">
    <property type="component" value="Unassembled WGS sequence"/>
</dbReference>
<proteinExistence type="predicted"/>
<reference evidence="1 2" key="1">
    <citation type="journal article" date="2015" name="Genome Announc.">
        <title>Expanding the biotechnology potential of lactobacilli through comparative genomics of 213 strains and associated genera.</title>
        <authorList>
            <person name="Sun Z."/>
            <person name="Harris H.M."/>
            <person name="McCann A."/>
            <person name="Guo C."/>
            <person name="Argimon S."/>
            <person name="Zhang W."/>
            <person name="Yang X."/>
            <person name="Jeffery I.B."/>
            <person name="Cooney J.C."/>
            <person name="Kagawa T.F."/>
            <person name="Liu W."/>
            <person name="Song Y."/>
            <person name="Salvetti E."/>
            <person name="Wrobel A."/>
            <person name="Rasinkangas P."/>
            <person name="Parkhill J."/>
            <person name="Rea M.C."/>
            <person name="O'Sullivan O."/>
            <person name="Ritari J."/>
            <person name="Douillard F.P."/>
            <person name="Paul Ross R."/>
            <person name="Yang R."/>
            <person name="Briner A.E."/>
            <person name="Felis G.E."/>
            <person name="de Vos W.M."/>
            <person name="Barrangou R."/>
            <person name="Klaenhammer T.R."/>
            <person name="Caufield P.W."/>
            <person name="Cui Y."/>
            <person name="Zhang H."/>
            <person name="O'Toole P.W."/>
        </authorList>
    </citation>
    <scope>NUCLEOTIDE SEQUENCE [LARGE SCALE GENOMIC DNA]</scope>
    <source>
        <strain evidence="1 2">DSM 21115</strain>
    </source>
</reference>
<dbReference type="EMBL" id="AYGX02000133">
    <property type="protein sequence ID" value="KRO26453.1"/>
    <property type="molecule type" value="Genomic_DNA"/>
</dbReference>
<organism evidence="1 2">
    <name type="scientific">Lactiplantibacillus fabifermentans DSM 21115</name>
    <dbReference type="NCBI Taxonomy" id="1413187"/>
    <lineage>
        <taxon>Bacteria</taxon>
        <taxon>Bacillati</taxon>
        <taxon>Bacillota</taxon>
        <taxon>Bacilli</taxon>
        <taxon>Lactobacillales</taxon>
        <taxon>Lactobacillaceae</taxon>
        <taxon>Lactiplantibacillus</taxon>
    </lineage>
</organism>
<keyword evidence="2" id="KW-1185">Reference proteome</keyword>
<sequence length="216" mass="24261">MAKEIVASFEDLLDIEVPGNHIMTTEQLSDGRIAYEIVHDPHPGADSLKNLMKALRRGPRYPHSFNNLGLRRIRAAFNPLWSGEPEELTEFISDHPWWDDEFLVAVLIDLAPDESVDAPIEAAMENVTDYDLEPADIAAATKELAAAVVAKLQHQPQLIEPWAVYLRACAHCYATAGHTYDAPAVGLALKQFTHVLMTRDWEQVEQQLLQLPDWSD</sequence>
<accession>A0A0R2NL38</accession>
<protein>
    <submittedName>
        <fullName evidence="1">Uncharacterized protein</fullName>
    </submittedName>
</protein>
<evidence type="ECO:0000313" key="2">
    <source>
        <dbReference type="Proteomes" id="UP000050920"/>
    </source>
</evidence>
<comment type="caution">
    <text evidence="1">The sequence shown here is derived from an EMBL/GenBank/DDBJ whole genome shotgun (WGS) entry which is preliminary data.</text>
</comment>
<evidence type="ECO:0000313" key="1">
    <source>
        <dbReference type="EMBL" id="KRO26453.1"/>
    </source>
</evidence>
<name>A0A0R2NL38_9LACO</name>
<dbReference type="RefSeq" id="WP_024624009.1">
    <property type="nucleotide sequence ID" value="NZ_AYGX02000133.1"/>
</dbReference>
<dbReference type="AlphaFoldDB" id="A0A0R2NL38"/>